<gene>
    <name evidence="2" type="ORF">Vbra_4641</name>
</gene>
<keyword evidence="1" id="KW-0472">Membrane</keyword>
<feature type="transmembrane region" description="Helical" evidence="1">
    <location>
        <begin position="257"/>
        <end position="279"/>
    </location>
</feature>
<dbReference type="AlphaFoldDB" id="A0A0G4H223"/>
<dbReference type="InParanoid" id="A0A0G4H223"/>
<accession>A0A0G4H223</accession>
<feature type="transmembrane region" description="Helical" evidence="1">
    <location>
        <begin position="226"/>
        <end position="245"/>
    </location>
</feature>
<feature type="transmembrane region" description="Helical" evidence="1">
    <location>
        <begin position="191"/>
        <end position="214"/>
    </location>
</feature>
<dbReference type="EMBL" id="CDMY01000948">
    <property type="protein sequence ID" value="CEM37683.1"/>
    <property type="molecule type" value="Genomic_DNA"/>
</dbReference>
<keyword evidence="1" id="KW-1133">Transmembrane helix</keyword>
<evidence type="ECO:0000313" key="2">
    <source>
        <dbReference type="EMBL" id="CEM37683.1"/>
    </source>
</evidence>
<organism evidence="2 3">
    <name type="scientific">Vitrella brassicaformis (strain CCMP3155)</name>
    <dbReference type="NCBI Taxonomy" id="1169540"/>
    <lineage>
        <taxon>Eukaryota</taxon>
        <taxon>Sar</taxon>
        <taxon>Alveolata</taxon>
        <taxon>Colpodellida</taxon>
        <taxon>Vitrellaceae</taxon>
        <taxon>Vitrella</taxon>
    </lineage>
</organism>
<dbReference type="OrthoDB" id="8118845at2759"/>
<sequence>VRDPTERVAEAYETSVQGTNVLTTAIQHGTHSDQPFDPSIHRLQMHTAIHEGKRRADAQAKERYGYRPPNLPSSCPGCGSAFTLTHALDCAKGGLVIQRHNELRDVIGDVGRMAFGAGSVHKEVVLKEGDGQGREEVRTDLVIRGVWDRQRDASFDVCVTNADAPSYGNRPTRSILATHERRKKNKQASAALRQGLIYFGCAFPTAFVCGAIRVGLIEPALGKDNYLFSVLIFDALLLPISWLLCNKLVDAESVGEGALVGVTAFTLLMGAEVSMCWFVDKKTPVDFFRKQTSNAVDGFLGLGSQVLFALFPVMQAYLSDKGGKPD</sequence>
<dbReference type="Proteomes" id="UP000041254">
    <property type="component" value="Unassembled WGS sequence"/>
</dbReference>
<keyword evidence="1" id="KW-0812">Transmembrane</keyword>
<keyword evidence="3" id="KW-1185">Reference proteome</keyword>
<proteinExistence type="predicted"/>
<name>A0A0G4H223_VITBC</name>
<feature type="non-terminal residue" evidence="2">
    <location>
        <position position="1"/>
    </location>
</feature>
<feature type="transmembrane region" description="Helical" evidence="1">
    <location>
        <begin position="299"/>
        <end position="318"/>
    </location>
</feature>
<reference evidence="2 3" key="1">
    <citation type="submission" date="2014-11" db="EMBL/GenBank/DDBJ databases">
        <authorList>
            <person name="Zhu J."/>
            <person name="Qi W."/>
            <person name="Song R."/>
        </authorList>
    </citation>
    <scope>NUCLEOTIDE SEQUENCE [LARGE SCALE GENOMIC DNA]</scope>
</reference>
<protein>
    <submittedName>
        <fullName evidence="2">Uncharacterized protein</fullName>
    </submittedName>
</protein>
<evidence type="ECO:0000256" key="1">
    <source>
        <dbReference type="SAM" id="Phobius"/>
    </source>
</evidence>
<dbReference type="VEuPathDB" id="CryptoDB:Vbra_4641"/>
<evidence type="ECO:0000313" key="3">
    <source>
        <dbReference type="Proteomes" id="UP000041254"/>
    </source>
</evidence>